<proteinExistence type="predicted"/>
<evidence type="ECO:0000313" key="2">
    <source>
        <dbReference type="Proteomes" id="UP000468591"/>
    </source>
</evidence>
<dbReference type="RefSeq" id="WP_164353351.1">
    <property type="nucleotide sequence ID" value="NZ_JAABNT010000004.1"/>
</dbReference>
<reference evidence="1 2" key="1">
    <citation type="submission" date="2020-01" db="EMBL/GenBank/DDBJ databases">
        <title>Sulfitobacter sediminilitoris sp. nov., isolated from a tidal flat.</title>
        <authorList>
            <person name="Park S."/>
            <person name="Yoon J.-H."/>
        </authorList>
    </citation>
    <scope>NUCLEOTIDE SEQUENCE [LARGE SCALE GENOMIC DNA]</scope>
    <source>
        <strain evidence="1 2">JBTF-M27</strain>
    </source>
</reference>
<organism evidence="1 2">
    <name type="scientific">Sulfitobacter sediminilitoris</name>
    <dbReference type="NCBI Taxonomy" id="2698830"/>
    <lineage>
        <taxon>Bacteria</taxon>
        <taxon>Pseudomonadati</taxon>
        <taxon>Pseudomonadota</taxon>
        <taxon>Alphaproteobacteria</taxon>
        <taxon>Rhodobacterales</taxon>
        <taxon>Roseobacteraceae</taxon>
        <taxon>Sulfitobacter</taxon>
    </lineage>
</organism>
<gene>
    <name evidence="1" type="ORF">GV827_08430</name>
</gene>
<dbReference type="Proteomes" id="UP000468591">
    <property type="component" value="Unassembled WGS sequence"/>
</dbReference>
<keyword evidence="2" id="KW-1185">Reference proteome</keyword>
<protein>
    <submittedName>
        <fullName evidence="1">Uncharacterized protein</fullName>
    </submittedName>
</protein>
<name>A0A6P0CB71_9RHOB</name>
<dbReference type="AlphaFoldDB" id="A0A6P0CB71"/>
<accession>A0A6P0CB71</accession>
<evidence type="ECO:0000313" key="1">
    <source>
        <dbReference type="EMBL" id="NEK22425.1"/>
    </source>
</evidence>
<comment type="caution">
    <text evidence="1">The sequence shown here is derived from an EMBL/GenBank/DDBJ whole genome shotgun (WGS) entry which is preliminary data.</text>
</comment>
<dbReference type="EMBL" id="JAABNT010000004">
    <property type="protein sequence ID" value="NEK22425.1"/>
    <property type="molecule type" value="Genomic_DNA"/>
</dbReference>
<sequence length="49" mass="5480">MSQAEQLVEVSVYELADKLPSEMIGQLVNIAAGIKEVALEIERYFVRAQ</sequence>